<protein>
    <submittedName>
        <fullName evidence="2">Uncharacterized protein</fullName>
    </submittedName>
</protein>
<dbReference type="InParanoid" id="A0A1Y2DXY9"/>
<name>A0A1Y2DXY9_9PEZI</name>
<feature type="compositionally biased region" description="Low complexity" evidence="1">
    <location>
        <begin position="55"/>
        <end position="99"/>
    </location>
</feature>
<feature type="region of interest" description="Disordered" evidence="1">
    <location>
        <begin position="266"/>
        <end position="298"/>
    </location>
</feature>
<dbReference type="OrthoDB" id="409136at2759"/>
<reference evidence="2 3" key="1">
    <citation type="submission" date="2016-07" db="EMBL/GenBank/DDBJ databases">
        <title>Pervasive Adenine N6-methylation of Active Genes in Fungi.</title>
        <authorList>
            <consortium name="DOE Joint Genome Institute"/>
            <person name="Mondo S.J."/>
            <person name="Dannebaum R.O."/>
            <person name="Kuo R.C."/>
            <person name="Labutti K."/>
            <person name="Haridas S."/>
            <person name="Kuo A."/>
            <person name="Salamov A."/>
            <person name="Ahrendt S.R."/>
            <person name="Lipzen A."/>
            <person name="Sullivan W."/>
            <person name="Andreopoulos W.B."/>
            <person name="Clum A."/>
            <person name="Lindquist E."/>
            <person name="Daum C."/>
            <person name="Ramamoorthy G.K."/>
            <person name="Gryganskyi A."/>
            <person name="Culley D."/>
            <person name="Magnuson J.K."/>
            <person name="James T.Y."/>
            <person name="O'Malley M.A."/>
            <person name="Stajich J.E."/>
            <person name="Spatafora J.W."/>
            <person name="Visel A."/>
            <person name="Grigoriev I.V."/>
        </authorList>
    </citation>
    <scope>NUCLEOTIDE SEQUENCE [LARGE SCALE GENOMIC DNA]</scope>
    <source>
        <strain evidence="2 3">CBS 129021</strain>
    </source>
</reference>
<sequence>MAGSVDPGVLRRFLVPYEEKDDLSRRMISGHAVQQPRGSPYFGHMSPVPHVFQYPPSSSTPSRRSRTDSVPSSSTAHSIQDSIFSSSSHKSSTSTRASSVLPPRYEPIPEDVAATVFARQPSQGANFLPCEFNVAGYEECNERFPIDATEVWAEHMASKHLRHCLPHKLVCWFCSDIEFDAHSQCQGDLHLNFWHRMEHIRNHLVDGNTPDDIRPDFHLLEHLYQNKMVTDTTYNRLCNTNEGHQVDGVYKYNFVAPERRVAEERNEMIITDQRKEERQAKKNKNGRHHHHHHHSRVH</sequence>
<evidence type="ECO:0000256" key="1">
    <source>
        <dbReference type="SAM" id="MobiDB-lite"/>
    </source>
</evidence>
<proteinExistence type="predicted"/>
<dbReference type="AlphaFoldDB" id="A0A1Y2DXY9"/>
<dbReference type="GeneID" id="63770346"/>
<dbReference type="STRING" id="1141098.A0A1Y2DXY9"/>
<dbReference type="Proteomes" id="UP000193689">
    <property type="component" value="Unassembled WGS sequence"/>
</dbReference>
<feature type="compositionally biased region" description="Basic residues" evidence="1">
    <location>
        <begin position="281"/>
        <end position="298"/>
    </location>
</feature>
<evidence type="ECO:0000313" key="2">
    <source>
        <dbReference type="EMBL" id="ORY64113.1"/>
    </source>
</evidence>
<feature type="compositionally biased region" description="Basic and acidic residues" evidence="1">
    <location>
        <begin position="266"/>
        <end position="280"/>
    </location>
</feature>
<dbReference type="RefSeq" id="XP_040715527.1">
    <property type="nucleotide sequence ID" value="XM_040854134.1"/>
</dbReference>
<dbReference type="EMBL" id="MCFJ01000007">
    <property type="protein sequence ID" value="ORY64113.1"/>
    <property type="molecule type" value="Genomic_DNA"/>
</dbReference>
<keyword evidence="3" id="KW-1185">Reference proteome</keyword>
<evidence type="ECO:0000313" key="3">
    <source>
        <dbReference type="Proteomes" id="UP000193689"/>
    </source>
</evidence>
<organism evidence="2 3">
    <name type="scientific">Pseudomassariella vexata</name>
    <dbReference type="NCBI Taxonomy" id="1141098"/>
    <lineage>
        <taxon>Eukaryota</taxon>
        <taxon>Fungi</taxon>
        <taxon>Dikarya</taxon>
        <taxon>Ascomycota</taxon>
        <taxon>Pezizomycotina</taxon>
        <taxon>Sordariomycetes</taxon>
        <taxon>Xylariomycetidae</taxon>
        <taxon>Amphisphaeriales</taxon>
        <taxon>Pseudomassariaceae</taxon>
        <taxon>Pseudomassariella</taxon>
    </lineage>
</organism>
<comment type="caution">
    <text evidence="2">The sequence shown here is derived from an EMBL/GenBank/DDBJ whole genome shotgun (WGS) entry which is preliminary data.</text>
</comment>
<gene>
    <name evidence="2" type="ORF">BCR38DRAFT_206937</name>
</gene>
<feature type="region of interest" description="Disordered" evidence="1">
    <location>
        <begin position="34"/>
        <end position="104"/>
    </location>
</feature>
<accession>A0A1Y2DXY9</accession>